<dbReference type="Gene3D" id="1.10.357.140">
    <property type="entry name" value="UbiA prenyltransferase"/>
    <property type="match status" value="1"/>
</dbReference>
<comment type="caution">
    <text evidence="10">The sequence shown here is derived from an EMBL/GenBank/DDBJ whole genome shotgun (WGS) entry which is preliminary data.</text>
</comment>
<comment type="cofactor">
    <cofactor evidence="1">
        <name>Mg(2+)</name>
        <dbReference type="ChEBI" id="CHEBI:18420"/>
    </cofactor>
</comment>
<dbReference type="Gene3D" id="1.20.120.1780">
    <property type="entry name" value="UbiA prenyltransferase"/>
    <property type="match status" value="1"/>
</dbReference>
<dbReference type="GO" id="GO:0005743">
    <property type="term" value="C:mitochondrial inner membrane"/>
    <property type="evidence" value="ECO:0007669"/>
    <property type="project" value="TreeGrafter"/>
</dbReference>
<evidence type="ECO:0000313" key="11">
    <source>
        <dbReference type="Proteomes" id="UP001211907"/>
    </source>
</evidence>
<feature type="transmembrane region" description="Helical" evidence="9">
    <location>
        <begin position="209"/>
        <end position="228"/>
    </location>
</feature>
<evidence type="ECO:0000313" key="10">
    <source>
        <dbReference type="EMBL" id="KAJ3129176.1"/>
    </source>
</evidence>
<feature type="transmembrane region" description="Helical" evidence="9">
    <location>
        <begin position="99"/>
        <end position="123"/>
    </location>
</feature>
<evidence type="ECO:0000256" key="7">
    <source>
        <dbReference type="ARBA" id="ARBA00023136"/>
    </source>
</evidence>
<dbReference type="Proteomes" id="UP001211907">
    <property type="component" value="Unassembled WGS sequence"/>
</dbReference>
<evidence type="ECO:0000256" key="6">
    <source>
        <dbReference type="ARBA" id="ARBA00022989"/>
    </source>
</evidence>
<evidence type="ECO:0000256" key="5">
    <source>
        <dbReference type="ARBA" id="ARBA00022692"/>
    </source>
</evidence>
<keyword evidence="11" id="KW-1185">Reference proteome</keyword>
<keyword evidence="7 9" id="KW-0472">Membrane</keyword>
<organism evidence="10 11">
    <name type="scientific">Physocladia obscura</name>
    <dbReference type="NCBI Taxonomy" id="109957"/>
    <lineage>
        <taxon>Eukaryota</taxon>
        <taxon>Fungi</taxon>
        <taxon>Fungi incertae sedis</taxon>
        <taxon>Chytridiomycota</taxon>
        <taxon>Chytridiomycota incertae sedis</taxon>
        <taxon>Chytridiomycetes</taxon>
        <taxon>Chytridiales</taxon>
        <taxon>Chytriomycetaceae</taxon>
        <taxon>Physocladia</taxon>
    </lineage>
</organism>
<reference evidence="10" key="1">
    <citation type="submission" date="2020-05" db="EMBL/GenBank/DDBJ databases">
        <title>Phylogenomic resolution of chytrid fungi.</title>
        <authorList>
            <person name="Stajich J.E."/>
            <person name="Amses K."/>
            <person name="Simmons R."/>
            <person name="Seto K."/>
            <person name="Myers J."/>
            <person name="Bonds A."/>
            <person name="Quandt C.A."/>
            <person name="Barry K."/>
            <person name="Liu P."/>
            <person name="Grigoriev I."/>
            <person name="Longcore J.E."/>
            <person name="James T.Y."/>
        </authorList>
    </citation>
    <scope>NUCLEOTIDE SEQUENCE</scope>
    <source>
        <strain evidence="10">JEL0513</strain>
    </source>
</reference>
<dbReference type="PANTHER" id="PTHR11048">
    <property type="entry name" value="PRENYLTRANSFERASES"/>
    <property type="match status" value="1"/>
</dbReference>
<protein>
    <submittedName>
        <fullName evidence="10">Para-hydroxybenzoate--polyprenyltransferase, mitochondrial (PHB:polyprenyltransferase)</fullName>
    </submittedName>
</protein>
<accession>A0AAD5T6M1</accession>
<feature type="transmembrane region" description="Helical" evidence="9">
    <location>
        <begin position="144"/>
        <end position="165"/>
    </location>
</feature>
<feature type="transmembrane region" description="Helical" evidence="9">
    <location>
        <begin position="55"/>
        <end position="79"/>
    </location>
</feature>
<dbReference type="EMBL" id="JADGJH010000435">
    <property type="protein sequence ID" value="KAJ3129176.1"/>
    <property type="molecule type" value="Genomic_DNA"/>
</dbReference>
<dbReference type="AlphaFoldDB" id="A0AAD5T6M1"/>
<feature type="region of interest" description="Disordered" evidence="8">
    <location>
        <begin position="372"/>
        <end position="403"/>
    </location>
</feature>
<evidence type="ECO:0000256" key="9">
    <source>
        <dbReference type="SAM" id="Phobius"/>
    </source>
</evidence>
<keyword evidence="6 9" id="KW-1133">Transmembrane helix</keyword>
<dbReference type="Pfam" id="PF01040">
    <property type="entry name" value="UbiA"/>
    <property type="match status" value="1"/>
</dbReference>
<comment type="subcellular location">
    <subcellularLocation>
        <location evidence="2">Membrane</location>
        <topology evidence="2">Multi-pass membrane protein</topology>
    </subcellularLocation>
</comment>
<feature type="compositionally biased region" description="Low complexity" evidence="8">
    <location>
        <begin position="259"/>
        <end position="279"/>
    </location>
</feature>
<keyword evidence="4" id="KW-0808">Transferase</keyword>
<feature type="region of interest" description="Disordered" evidence="8">
    <location>
        <begin position="255"/>
        <end position="279"/>
    </location>
</feature>
<dbReference type="InterPro" id="IPR044878">
    <property type="entry name" value="UbiA_sf"/>
</dbReference>
<evidence type="ECO:0000256" key="8">
    <source>
        <dbReference type="SAM" id="MobiDB-lite"/>
    </source>
</evidence>
<feature type="transmembrane region" description="Helical" evidence="9">
    <location>
        <begin position="171"/>
        <end position="189"/>
    </location>
</feature>
<dbReference type="PANTHER" id="PTHR11048:SF28">
    <property type="entry name" value="4-HYDROXYBENZOATE POLYPRENYLTRANSFERASE, MITOCHONDRIAL"/>
    <property type="match status" value="1"/>
</dbReference>
<proteinExistence type="inferred from homology"/>
<gene>
    <name evidence="10" type="primary">COQ2_2</name>
    <name evidence="10" type="ORF">HK100_008794</name>
</gene>
<comment type="similarity">
    <text evidence="3">Belongs to the UbiA prenyltransferase family.</text>
</comment>
<dbReference type="InterPro" id="IPR039653">
    <property type="entry name" value="Prenyltransferase"/>
</dbReference>
<evidence type="ECO:0000256" key="3">
    <source>
        <dbReference type="ARBA" id="ARBA00005985"/>
    </source>
</evidence>
<evidence type="ECO:0000256" key="4">
    <source>
        <dbReference type="ARBA" id="ARBA00022679"/>
    </source>
</evidence>
<dbReference type="GO" id="GO:0008412">
    <property type="term" value="F:4-hydroxybenzoate polyprenyltransferase activity"/>
    <property type="evidence" value="ECO:0007669"/>
    <property type="project" value="TreeGrafter"/>
</dbReference>
<name>A0AAD5T6M1_9FUNG</name>
<dbReference type="InterPro" id="IPR000537">
    <property type="entry name" value="UbiA_prenyltransferase"/>
</dbReference>
<sequence length="415" mass="42875">MTQAFFFLAFQASLGLAVLLQLNFTSILLGASSLLLVVLYPAIKRVSHWPQAVLGLTFNWGALLGWTAIAAPPTTLATIISSFSTLNLSTAYEMATASIAAPAVCLYLAGWSWTLVYDTIYALQDARDDERAGVKSTALLFGKSVKPILAAFAGTAVAFFALAGFMNGNGLCYYVVSVGGAAAHFWWLVGGLQRNQRQAAAARFRAAPWLGWIVFGGIVLDYLVLLASRSSDEDIVVSEEKIVNGVSEKKTIDNRSKTKMAPKTAPTTKSATAAAKPAAAKPARATAAAKVEEEIISIWDRPSRREEQKAIAAKQIHSIYNPNAPTAAAAAANAKKPVKVASTGIKKKTTVAAAGAGAVKKTAGVVKKSAKAVGKAGKANAAAATAGDTDGDASDGAAVSGGDDGSAVIAAQAAE</sequence>
<dbReference type="GO" id="GO:0006744">
    <property type="term" value="P:ubiquinone biosynthetic process"/>
    <property type="evidence" value="ECO:0007669"/>
    <property type="project" value="TreeGrafter"/>
</dbReference>
<dbReference type="FunFam" id="1.20.120.1780:FF:000001">
    <property type="entry name" value="4-hydroxybenzoate octaprenyltransferase"/>
    <property type="match status" value="1"/>
</dbReference>
<dbReference type="CDD" id="cd13959">
    <property type="entry name" value="PT_UbiA_COQ2"/>
    <property type="match status" value="1"/>
</dbReference>
<evidence type="ECO:0000256" key="1">
    <source>
        <dbReference type="ARBA" id="ARBA00001946"/>
    </source>
</evidence>
<keyword evidence="5 9" id="KW-0812">Transmembrane</keyword>
<evidence type="ECO:0000256" key="2">
    <source>
        <dbReference type="ARBA" id="ARBA00004141"/>
    </source>
</evidence>